<organism evidence="3 4">
    <name type="scientific">Nocardioides koreensis</name>
    <dbReference type="NCBI Taxonomy" id="433651"/>
    <lineage>
        <taxon>Bacteria</taxon>
        <taxon>Bacillati</taxon>
        <taxon>Actinomycetota</taxon>
        <taxon>Actinomycetes</taxon>
        <taxon>Propionibacteriales</taxon>
        <taxon>Nocardioidaceae</taxon>
        <taxon>Nocardioides</taxon>
    </lineage>
</organism>
<keyword evidence="1" id="KW-1133">Transmembrane helix</keyword>
<sequence length="149" mass="15064">MRTRPDEHGQATVMIIGFAIVLAMVVALVTDASAAYLQRQGLDTVADGAALRGADLGATGEETYTGGLPDRDLALTPAAVRAAVHAYLGDIGAYRKYPGLTFDVGVDGTAHRVTVTVHAPLDLPLTVPGAPGTASVGATGSAVVEVDPG</sequence>
<gene>
    <name evidence="3" type="ORF">GCM10009844_44660</name>
</gene>
<name>A0ABN3A9J6_9ACTN</name>
<dbReference type="RefSeq" id="WP_344158071.1">
    <property type="nucleotide sequence ID" value="NZ_BAAAQR010000020.1"/>
</dbReference>
<evidence type="ECO:0000256" key="1">
    <source>
        <dbReference type="SAM" id="Phobius"/>
    </source>
</evidence>
<reference evidence="3 4" key="1">
    <citation type="journal article" date="2019" name="Int. J. Syst. Evol. Microbiol.">
        <title>The Global Catalogue of Microorganisms (GCM) 10K type strain sequencing project: providing services to taxonomists for standard genome sequencing and annotation.</title>
        <authorList>
            <consortium name="The Broad Institute Genomics Platform"/>
            <consortium name="The Broad Institute Genome Sequencing Center for Infectious Disease"/>
            <person name="Wu L."/>
            <person name="Ma J."/>
        </authorList>
    </citation>
    <scope>NUCLEOTIDE SEQUENCE [LARGE SCALE GENOMIC DNA]</scope>
    <source>
        <strain evidence="3 4">JCM 16022</strain>
    </source>
</reference>
<proteinExistence type="predicted"/>
<evidence type="ECO:0000313" key="4">
    <source>
        <dbReference type="Proteomes" id="UP001501771"/>
    </source>
</evidence>
<dbReference type="Proteomes" id="UP001501771">
    <property type="component" value="Unassembled WGS sequence"/>
</dbReference>
<evidence type="ECO:0000259" key="2">
    <source>
        <dbReference type="Pfam" id="PF13400"/>
    </source>
</evidence>
<evidence type="ECO:0000313" key="3">
    <source>
        <dbReference type="EMBL" id="GAA2156426.1"/>
    </source>
</evidence>
<dbReference type="Pfam" id="PF13400">
    <property type="entry name" value="Tad"/>
    <property type="match status" value="1"/>
</dbReference>
<keyword evidence="4" id="KW-1185">Reference proteome</keyword>
<keyword evidence="1" id="KW-0812">Transmembrane</keyword>
<comment type="caution">
    <text evidence="3">The sequence shown here is derived from an EMBL/GenBank/DDBJ whole genome shotgun (WGS) entry which is preliminary data.</text>
</comment>
<accession>A0ABN3A9J6</accession>
<dbReference type="EMBL" id="BAAAQR010000020">
    <property type="protein sequence ID" value="GAA2156426.1"/>
    <property type="molecule type" value="Genomic_DNA"/>
</dbReference>
<keyword evidence="1" id="KW-0472">Membrane</keyword>
<dbReference type="InterPro" id="IPR028087">
    <property type="entry name" value="Tad_N"/>
</dbReference>
<feature type="domain" description="Putative Flp pilus-assembly TadG-like N-terminal" evidence="2">
    <location>
        <begin position="9"/>
        <end position="54"/>
    </location>
</feature>
<feature type="transmembrane region" description="Helical" evidence="1">
    <location>
        <begin position="12"/>
        <end position="30"/>
    </location>
</feature>
<protein>
    <recommendedName>
        <fullName evidence="2">Putative Flp pilus-assembly TadG-like N-terminal domain-containing protein</fullName>
    </recommendedName>
</protein>